<dbReference type="EMBL" id="JAPFFF010000010">
    <property type="protein sequence ID" value="KAK8880877.1"/>
    <property type="molecule type" value="Genomic_DNA"/>
</dbReference>
<evidence type="ECO:0000313" key="2">
    <source>
        <dbReference type="EMBL" id="KAK8880877.1"/>
    </source>
</evidence>
<dbReference type="Gene3D" id="3.80.10.10">
    <property type="entry name" value="Ribonuclease Inhibitor"/>
    <property type="match status" value="2"/>
</dbReference>
<dbReference type="PANTHER" id="PTHR45661:SF3">
    <property type="entry name" value="IG-LIKE DOMAIN-CONTAINING PROTEIN"/>
    <property type="match status" value="1"/>
</dbReference>
<reference evidence="2 3" key="1">
    <citation type="submission" date="2024-04" db="EMBL/GenBank/DDBJ databases">
        <title>Tritrichomonas musculus Genome.</title>
        <authorList>
            <person name="Alves-Ferreira E."/>
            <person name="Grigg M."/>
            <person name="Lorenzi H."/>
            <person name="Galac M."/>
        </authorList>
    </citation>
    <scope>NUCLEOTIDE SEQUENCE [LARGE SCALE GENOMIC DNA]</scope>
    <source>
        <strain evidence="2 3">EAF2021</strain>
    </source>
</reference>
<dbReference type="SUPFAM" id="SSF52058">
    <property type="entry name" value="L domain-like"/>
    <property type="match status" value="2"/>
</dbReference>
<feature type="region of interest" description="Disordered" evidence="1">
    <location>
        <begin position="1"/>
        <end position="20"/>
    </location>
</feature>
<evidence type="ECO:0008006" key="4">
    <source>
        <dbReference type="Google" id="ProtNLM"/>
    </source>
</evidence>
<dbReference type="PANTHER" id="PTHR45661">
    <property type="entry name" value="SURFACE ANTIGEN"/>
    <property type="match status" value="1"/>
</dbReference>
<dbReference type="InterPro" id="IPR026906">
    <property type="entry name" value="LRR_5"/>
</dbReference>
<accession>A0ABR2JRQ5</accession>
<organism evidence="2 3">
    <name type="scientific">Tritrichomonas musculus</name>
    <dbReference type="NCBI Taxonomy" id="1915356"/>
    <lineage>
        <taxon>Eukaryota</taxon>
        <taxon>Metamonada</taxon>
        <taxon>Parabasalia</taxon>
        <taxon>Tritrichomonadida</taxon>
        <taxon>Tritrichomonadidae</taxon>
        <taxon>Tritrichomonas</taxon>
    </lineage>
</organism>
<dbReference type="InterPro" id="IPR032675">
    <property type="entry name" value="LRR_dom_sf"/>
</dbReference>
<protein>
    <recommendedName>
        <fullName evidence="4">Surface antigen BspA-like</fullName>
    </recommendedName>
</protein>
<keyword evidence="3" id="KW-1185">Reference proteome</keyword>
<proteinExistence type="predicted"/>
<sequence length="740" mass="84623">MKSKCKSASTKKSKNKQMTAISTSNASIQPMDANQILILQQQFQDYVNSKRELYDCILDFLEDSKSNEDLSKIIDIIQKQFINNREEFEHLLHLLNHISNNHHREENLLTKTFQIIEYYQDQIKKTFSNFEIFNIFEDNKLILLFLFEKKILQFDLNIYNAINSKIGYCHFFYPEIEEFLGEEKSKDIKNELLSIDPYIFENFDKKRHRGQNDSPLCRLIIEDSAEEFISYANMSNISLRRQIERSTFETDPFLIENQPTLIEYSAFYGSIQIFQYLMMNKVELTSSLWLYAIHSKNADLIHLLEYNDVKPPNDRYDECYDESIKCHHNDISSYIENTLIAREKIIFQDKEKIVFNIFKYHNFPRFPNDFYDDDEFFYLIRYKFNKLLNIFLTKNRDWFEQMINELKPKDVKKNKVLYAYFLLLKKKSIDDNSYKNNNLIKKIAIPASIVSIGNDAFNGCKKLVKVIIPSSVTSIGNNAFNGCTSLSEIIIPSSIRTIGSRAFFGCSSLLQIIIPSSVKSIDIETFSGCSSLSRIIIPSSVRTIGSKAFLGCSSLLYIAIPSLVTSIGDGAFRSCSSIKEITIPSSMTSINKSMFTHCLKLRSITIPESVKNIGNDVFNDCYSLTQISIPSSVDSIGNNTFRKCSSLVEISIPDSVISIGNDAFYGCSNLSKIKISSSLKTIGNNAFYNCSSLIDVALPESVISIGNKAFYGCSNLTKLKMPNSTISVGNDAFHGCKFEL</sequence>
<dbReference type="InterPro" id="IPR053139">
    <property type="entry name" value="Surface_bspA-like"/>
</dbReference>
<evidence type="ECO:0000313" key="3">
    <source>
        <dbReference type="Proteomes" id="UP001470230"/>
    </source>
</evidence>
<name>A0ABR2JRQ5_9EUKA</name>
<gene>
    <name evidence="2" type="ORF">M9Y10_003575</name>
</gene>
<dbReference type="Proteomes" id="UP001470230">
    <property type="component" value="Unassembled WGS sequence"/>
</dbReference>
<evidence type="ECO:0000256" key="1">
    <source>
        <dbReference type="SAM" id="MobiDB-lite"/>
    </source>
</evidence>
<feature type="compositionally biased region" description="Basic residues" evidence="1">
    <location>
        <begin position="1"/>
        <end position="15"/>
    </location>
</feature>
<dbReference type="Pfam" id="PF13306">
    <property type="entry name" value="LRR_5"/>
    <property type="match status" value="2"/>
</dbReference>
<comment type="caution">
    <text evidence="2">The sequence shown here is derived from an EMBL/GenBank/DDBJ whole genome shotgun (WGS) entry which is preliminary data.</text>
</comment>